<evidence type="ECO:0000256" key="1">
    <source>
        <dbReference type="SAM" id="Phobius"/>
    </source>
</evidence>
<proteinExistence type="predicted"/>
<protein>
    <submittedName>
        <fullName evidence="2">Uncharacterized protein</fullName>
    </submittedName>
</protein>
<gene>
    <name evidence="2" type="ORF">HMPREF9098_0823</name>
</gene>
<feature type="transmembrane region" description="Helical" evidence="1">
    <location>
        <begin position="24"/>
        <end position="46"/>
    </location>
</feature>
<evidence type="ECO:0000313" key="2">
    <source>
        <dbReference type="EMBL" id="EGC17497.1"/>
    </source>
</evidence>
<evidence type="ECO:0000313" key="3">
    <source>
        <dbReference type="Proteomes" id="UP000004088"/>
    </source>
</evidence>
<dbReference type="STRING" id="888741.HMPREF9098_0823"/>
<dbReference type="EMBL" id="AEWV01000015">
    <property type="protein sequence ID" value="EGC17497.1"/>
    <property type="molecule type" value="Genomic_DNA"/>
</dbReference>
<keyword evidence="1" id="KW-0812">Transmembrane</keyword>
<dbReference type="AlphaFoldDB" id="F0EY89"/>
<reference evidence="2 3" key="1">
    <citation type="submission" date="2011-01" db="EMBL/GenBank/DDBJ databases">
        <authorList>
            <person name="Muzny D."/>
            <person name="Qin X."/>
            <person name="Deng J."/>
            <person name="Jiang H."/>
            <person name="Liu Y."/>
            <person name="Qu J."/>
            <person name="Song X.-Z."/>
            <person name="Zhang L."/>
            <person name="Thornton R."/>
            <person name="Coyle M."/>
            <person name="Francisco L."/>
            <person name="Jackson L."/>
            <person name="Javaid M."/>
            <person name="Korchina V."/>
            <person name="Kovar C."/>
            <person name="Mata R."/>
            <person name="Mathew T."/>
            <person name="Ngo R."/>
            <person name="Nguyen L."/>
            <person name="Nguyen N."/>
            <person name="Okwuonu G."/>
            <person name="Ongeri F."/>
            <person name="Pham C."/>
            <person name="Simmons D."/>
            <person name="Wilczek-Boney K."/>
            <person name="Hale W."/>
            <person name="Jakkamsetti A."/>
            <person name="Pham P."/>
            <person name="Ruth R."/>
            <person name="San Lucas F."/>
            <person name="Warren J."/>
            <person name="Zhang J."/>
            <person name="Zhao Z."/>
            <person name="Zhou C."/>
            <person name="Zhu D."/>
            <person name="Lee S."/>
            <person name="Bess C."/>
            <person name="Blankenburg K."/>
            <person name="Forbes L."/>
            <person name="Fu Q."/>
            <person name="Gubbala S."/>
            <person name="Hirani K."/>
            <person name="Jayaseelan J.C."/>
            <person name="Lara F."/>
            <person name="Munidasa M."/>
            <person name="Palculict T."/>
            <person name="Patil S."/>
            <person name="Pu L.-L."/>
            <person name="Saada N."/>
            <person name="Tang L."/>
            <person name="Weissenberger G."/>
            <person name="Zhu Y."/>
            <person name="Hemphill L."/>
            <person name="Shang Y."/>
            <person name="Youmans B."/>
            <person name="Ayvaz T."/>
            <person name="Ross M."/>
            <person name="Santibanez J."/>
            <person name="Aqrawi P."/>
            <person name="Gross S."/>
            <person name="Joshi V."/>
            <person name="Fowler G."/>
            <person name="Nazareth L."/>
            <person name="Reid J."/>
            <person name="Worley K."/>
            <person name="Petrosino J."/>
            <person name="Highlander S."/>
            <person name="Gibbs R."/>
        </authorList>
    </citation>
    <scope>NUCLEOTIDE SEQUENCE [LARGE SCALE GENOMIC DNA]</scope>
    <source>
        <strain evidence="2 3">ATCC 33394</strain>
    </source>
</reference>
<comment type="caution">
    <text evidence="2">The sequence shown here is derived from an EMBL/GenBank/DDBJ whole genome shotgun (WGS) entry which is preliminary data.</text>
</comment>
<name>F0EY89_9NEIS</name>
<keyword evidence="1" id="KW-0472">Membrane</keyword>
<accession>F0EY89</accession>
<dbReference type="HOGENOM" id="CLU_2423010_0_0_4"/>
<keyword evidence="1" id="KW-1133">Transmembrane helix</keyword>
<keyword evidence="3" id="KW-1185">Reference proteome</keyword>
<sequence>MKTVCQNCFEYGFYVCPICACTRLFLALLGCIVQASTYCLSISYICSQRLLIRRSLVRAQLGEPYLKPSGYFRMAFSLPISTQQKVQAAFE</sequence>
<dbReference type="Proteomes" id="UP000004088">
    <property type="component" value="Unassembled WGS sequence"/>
</dbReference>
<organism evidence="2 3">
    <name type="scientific">Kingella denitrificans ATCC 33394</name>
    <dbReference type="NCBI Taxonomy" id="888741"/>
    <lineage>
        <taxon>Bacteria</taxon>
        <taxon>Pseudomonadati</taxon>
        <taxon>Pseudomonadota</taxon>
        <taxon>Betaproteobacteria</taxon>
        <taxon>Neisseriales</taxon>
        <taxon>Neisseriaceae</taxon>
        <taxon>Kingella</taxon>
    </lineage>
</organism>